<feature type="compositionally biased region" description="Basic and acidic residues" evidence="1">
    <location>
        <begin position="243"/>
        <end position="253"/>
    </location>
</feature>
<sequence length="277" mass="29681">MQGCAAGSAVPAAPSRAGPGLHPPGGRVAGTLSASLCRSARSRPRLAAEMAVRGLPGALLLLLLLLAWEGAGAPAPALLPPAALHRFLGDLSSMMQRSRVRPGRGGGCGFETPVDFSKLPPNYHDEEKEERRVGNATVYSHREINKVTDNRTGETVFSEKTVTSIEQGDQGLQTKHSEERTGKEADVQPAAARHLPLIVRPRLTFLIIRLPHKVRLTKKAIKKSGNSALSNRRHRLLAIRDGLKEAPHPEKKGPSSHGTGGGWLRKTGQGPFPSRGY</sequence>
<feature type="region of interest" description="Disordered" evidence="1">
    <location>
        <begin position="1"/>
        <end position="25"/>
    </location>
</feature>
<evidence type="ECO:0000313" key="2">
    <source>
        <dbReference type="Ensembl" id="ENSCPRP00005024023.1"/>
    </source>
</evidence>
<feature type="region of interest" description="Disordered" evidence="1">
    <location>
        <begin position="163"/>
        <end position="188"/>
    </location>
</feature>
<feature type="compositionally biased region" description="Basic and acidic residues" evidence="1">
    <location>
        <begin position="123"/>
        <end position="133"/>
    </location>
</feature>
<gene>
    <name evidence="2" type="primary">DKKL1</name>
</gene>
<feature type="region of interest" description="Disordered" evidence="1">
    <location>
        <begin position="111"/>
        <end position="133"/>
    </location>
</feature>
<protein>
    <submittedName>
        <fullName evidence="2">Dickkopf like acrosomal protein 1</fullName>
    </submittedName>
</protein>
<dbReference type="AlphaFoldDB" id="A0A7M4FFF7"/>
<proteinExistence type="predicted"/>
<dbReference type="Ensembl" id="ENSCPRT00005028043.1">
    <property type="protein sequence ID" value="ENSCPRP00005024023.1"/>
    <property type="gene ID" value="ENSCPRG00005016673.1"/>
</dbReference>
<dbReference type="Proteomes" id="UP000594220">
    <property type="component" value="Unplaced"/>
</dbReference>
<reference evidence="2" key="2">
    <citation type="submission" date="2025-09" db="UniProtKB">
        <authorList>
            <consortium name="Ensembl"/>
        </authorList>
    </citation>
    <scope>IDENTIFICATION</scope>
</reference>
<dbReference type="OMA" id="MRQRTSK"/>
<keyword evidence="3" id="KW-1185">Reference proteome</keyword>
<evidence type="ECO:0000256" key="1">
    <source>
        <dbReference type="SAM" id="MobiDB-lite"/>
    </source>
</evidence>
<feature type="region of interest" description="Disordered" evidence="1">
    <location>
        <begin position="243"/>
        <end position="277"/>
    </location>
</feature>
<feature type="compositionally biased region" description="Polar residues" evidence="1">
    <location>
        <begin position="163"/>
        <end position="174"/>
    </location>
</feature>
<evidence type="ECO:0000313" key="3">
    <source>
        <dbReference type="Proteomes" id="UP000594220"/>
    </source>
</evidence>
<reference evidence="2" key="1">
    <citation type="submission" date="2025-08" db="UniProtKB">
        <authorList>
            <consortium name="Ensembl"/>
        </authorList>
    </citation>
    <scope>IDENTIFICATION</scope>
</reference>
<accession>A0A7M4FFF7</accession>
<feature type="compositionally biased region" description="Basic and acidic residues" evidence="1">
    <location>
        <begin position="175"/>
        <end position="186"/>
    </location>
</feature>
<name>A0A7M4FFF7_CROPO</name>
<organism evidence="2 3">
    <name type="scientific">Crocodylus porosus</name>
    <name type="common">Saltwater crocodile</name>
    <name type="synonym">Estuarine crocodile</name>
    <dbReference type="NCBI Taxonomy" id="8502"/>
    <lineage>
        <taxon>Eukaryota</taxon>
        <taxon>Metazoa</taxon>
        <taxon>Chordata</taxon>
        <taxon>Craniata</taxon>
        <taxon>Vertebrata</taxon>
        <taxon>Euteleostomi</taxon>
        <taxon>Archelosauria</taxon>
        <taxon>Archosauria</taxon>
        <taxon>Crocodylia</taxon>
        <taxon>Longirostres</taxon>
        <taxon>Crocodylidae</taxon>
        <taxon>Crocodylus</taxon>
    </lineage>
</organism>
<dbReference type="GeneTree" id="ENSGT00390000014026"/>